<dbReference type="EMBL" id="JASNWA010000008">
    <property type="protein sequence ID" value="KAK3171536.1"/>
    <property type="molecule type" value="Genomic_DNA"/>
</dbReference>
<name>A0AAE0DJ73_9LECA</name>
<feature type="region of interest" description="Disordered" evidence="5">
    <location>
        <begin position="271"/>
        <end position="334"/>
    </location>
</feature>
<comment type="subcellular location">
    <subcellularLocation>
        <location evidence="1">Membrane</location>
        <topology evidence="1">Multi-pass membrane protein</topology>
    </subcellularLocation>
</comment>
<evidence type="ECO:0000313" key="7">
    <source>
        <dbReference type="EMBL" id="KAK3171536.1"/>
    </source>
</evidence>
<keyword evidence="2 6" id="KW-0812">Transmembrane</keyword>
<dbReference type="AlphaFoldDB" id="A0AAE0DJ73"/>
<evidence type="ECO:0000256" key="2">
    <source>
        <dbReference type="ARBA" id="ARBA00022692"/>
    </source>
</evidence>
<sequence length="334" mass="37547">MTAHNSTATCAAKDDVNTQWSFCPNVGAAYFYAFLFALTLFAHIAQSIIYRKGYSWVIAMGALWQTLCYIFRILSINQPTNQSWYTAWFVLILLAPLWINAYVYMVLGRMVYNFTTSAKILGIKAWRFGLYFVLLDIFAFLVQAAGASLASGNNLTNTQIERGLHIYMGGVGLQEVFIICFIGLAVRFQRQMRMETPMQDKPRALRLLYVVYAVLVLITIRIIFRLVEYSQGITSGIPQHEAYQYVFDSTLMLTCLVLFNIIHPGRLMPGKESDFPSRKQRKAAGKNNTMGRAADALPLHERSSPSPDMGGESYGPTYPKVDGTSVSYGYATNT</sequence>
<gene>
    <name evidence="7" type="ORF">OEA41_003620</name>
</gene>
<dbReference type="Proteomes" id="UP001276659">
    <property type="component" value="Unassembled WGS sequence"/>
</dbReference>
<evidence type="ECO:0000313" key="8">
    <source>
        <dbReference type="Proteomes" id="UP001276659"/>
    </source>
</evidence>
<organism evidence="7 8">
    <name type="scientific">Lepraria neglecta</name>
    <dbReference type="NCBI Taxonomy" id="209136"/>
    <lineage>
        <taxon>Eukaryota</taxon>
        <taxon>Fungi</taxon>
        <taxon>Dikarya</taxon>
        <taxon>Ascomycota</taxon>
        <taxon>Pezizomycotina</taxon>
        <taxon>Lecanoromycetes</taxon>
        <taxon>OSLEUM clade</taxon>
        <taxon>Lecanoromycetidae</taxon>
        <taxon>Lecanorales</taxon>
        <taxon>Lecanorineae</taxon>
        <taxon>Stereocaulaceae</taxon>
        <taxon>Lepraria</taxon>
    </lineage>
</organism>
<feature type="transmembrane region" description="Helical" evidence="6">
    <location>
        <begin position="128"/>
        <end position="146"/>
    </location>
</feature>
<dbReference type="PANTHER" id="PTHR31465">
    <property type="entry name" value="PROTEIN RTA1-RELATED"/>
    <property type="match status" value="1"/>
</dbReference>
<feature type="transmembrane region" description="Helical" evidence="6">
    <location>
        <begin position="242"/>
        <end position="262"/>
    </location>
</feature>
<evidence type="ECO:0000256" key="6">
    <source>
        <dbReference type="SAM" id="Phobius"/>
    </source>
</evidence>
<feature type="transmembrane region" description="Helical" evidence="6">
    <location>
        <begin position="166"/>
        <end position="186"/>
    </location>
</feature>
<dbReference type="GO" id="GO:0016020">
    <property type="term" value="C:membrane"/>
    <property type="evidence" value="ECO:0007669"/>
    <property type="project" value="UniProtKB-SubCell"/>
</dbReference>
<feature type="transmembrane region" description="Helical" evidence="6">
    <location>
        <begin position="207"/>
        <end position="227"/>
    </location>
</feature>
<protein>
    <submittedName>
        <fullName evidence="7">Uncharacterized protein</fullName>
    </submittedName>
</protein>
<comment type="caution">
    <text evidence="7">The sequence shown here is derived from an EMBL/GenBank/DDBJ whole genome shotgun (WGS) entry which is preliminary data.</text>
</comment>
<feature type="compositionally biased region" description="Polar residues" evidence="5">
    <location>
        <begin position="324"/>
        <end position="334"/>
    </location>
</feature>
<dbReference type="Pfam" id="PF04479">
    <property type="entry name" value="RTA1"/>
    <property type="match status" value="1"/>
</dbReference>
<dbReference type="PANTHER" id="PTHR31465:SF15">
    <property type="entry name" value="LIPID TRANSPORTER ATNI-RELATED"/>
    <property type="match status" value="1"/>
</dbReference>
<feature type="transmembrane region" description="Helical" evidence="6">
    <location>
        <begin position="86"/>
        <end position="107"/>
    </location>
</feature>
<feature type="transmembrane region" description="Helical" evidence="6">
    <location>
        <begin position="29"/>
        <end position="49"/>
    </location>
</feature>
<proteinExistence type="predicted"/>
<keyword evidence="4 6" id="KW-0472">Membrane</keyword>
<dbReference type="InterPro" id="IPR007568">
    <property type="entry name" value="RTA1"/>
</dbReference>
<evidence type="ECO:0000256" key="5">
    <source>
        <dbReference type="SAM" id="MobiDB-lite"/>
    </source>
</evidence>
<reference evidence="7" key="1">
    <citation type="submission" date="2022-11" db="EMBL/GenBank/DDBJ databases">
        <title>Chromosomal genome sequence assembly and mating type (MAT) locus characterization of the leprose asexual lichenized fungus Lepraria neglecta (Nyl.) Erichsen.</title>
        <authorList>
            <person name="Allen J.L."/>
            <person name="Pfeffer B."/>
        </authorList>
    </citation>
    <scope>NUCLEOTIDE SEQUENCE</scope>
    <source>
        <strain evidence="7">Allen 5258</strain>
    </source>
</reference>
<keyword evidence="8" id="KW-1185">Reference proteome</keyword>
<accession>A0AAE0DJ73</accession>
<evidence type="ECO:0000256" key="4">
    <source>
        <dbReference type="ARBA" id="ARBA00023136"/>
    </source>
</evidence>
<evidence type="ECO:0000256" key="1">
    <source>
        <dbReference type="ARBA" id="ARBA00004141"/>
    </source>
</evidence>
<feature type="transmembrane region" description="Helical" evidence="6">
    <location>
        <begin position="56"/>
        <end position="74"/>
    </location>
</feature>
<evidence type="ECO:0000256" key="3">
    <source>
        <dbReference type="ARBA" id="ARBA00022989"/>
    </source>
</evidence>
<keyword evidence="3 6" id="KW-1133">Transmembrane helix</keyword>